<accession>A0A2C9U053</accession>
<keyword evidence="6" id="KW-0547">Nucleotide-binding</keyword>
<organism evidence="18">
    <name type="scientific">Manihot esculenta</name>
    <name type="common">Cassava</name>
    <name type="synonym">Jatropha manihot</name>
    <dbReference type="NCBI Taxonomy" id="3983"/>
    <lineage>
        <taxon>Eukaryota</taxon>
        <taxon>Viridiplantae</taxon>
        <taxon>Streptophyta</taxon>
        <taxon>Embryophyta</taxon>
        <taxon>Tracheophyta</taxon>
        <taxon>Spermatophyta</taxon>
        <taxon>Magnoliopsida</taxon>
        <taxon>eudicotyledons</taxon>
        <taxon>Gunneridae</taxon>
        <taxon>Pentapetalae</taxon>
        <taxon>rosids</taxon>
        <taxon>fabids</taxon>
        <taxon>Malpighiales</taxon>
        <taxon>Euphorbiaceae</taxon>
        <taxon>Crotonoideae</taxon>
        <taxon>Manihoteae</taxon>
        <taxon>Manihot</taxon>
    </lineage>
</organism>
<dbReference type="SMART" id="SM00487">
    <property type="entry name" value="DEXDc"/>
    <property type="match status" value="2"/>
</dbReference>
<dbReference type="InterPro" id="IPR014756">
    <property type="entry name" value="Ig_E-set"/>
</dbReference>
<dbReference type="Pfam" id="PF21188">
    <property type="entry name" value="BRR2_plug"/>
    <property type="match status" value="1"/>
</dbReference>
<dbReference type="InterPro" id="IPR027417">
    <property type="entry name" value="P-loop_NTPase"/>
</dbReference>
<dbReference type="Gene3D" id="2.60.40.150">
    <property type="entry name" value="C2 domain"/>
    <property type="match status" value="2"/>
</dbReference>
<keyword evidence="12" id="KW-0539">Nucleus</keyword>
<dbReference type="FunFam" id="2.60.40.150:FF:000048">
    <property type="entry name" value="U5 small nuclear ribonucleoprotein 200 kDa helicase"/>
    <property type="match status" value="1"/>
</dbReference>
<dbReference type="InterPro" id="IPR035892">
    <property type="entry name" value="C2_domain_sf"/>
</dbReference>
<evidence type="ECO:0000256" key="4">
    <source>
        <dbReference type="ARBA" id="ARBA00022728"/>
    </source>
</evidence>
<feature type="region of interest" description="Disordered" evidence="15">
    <location>
        <begin position="219"/>
        <end position="264"/>
    </location>
</feature>
<feature type="compositionally biased region" description="Acidic residues" evidence="15">
    <location>
        <begin position="219"/>
        <end position="246"/>
    </location>
</feature>
<dbReference type="FunFam" id="3.40.50.300:FF:000254">
    <property type="entry name" value="U5 small nuclear ribonucleoprotein helicase"/>
    <property type="match status" value="1"/>
</dbReference>
<dbReference type="InterPro" id="IPR041094">
    <property type="entry name" value="Brr2_helicase_PWI"/>
</dbReference>
<dbReference type="SUPFAM" id="SSF46785">
    <property type="entry name" value="Winged helix' DNA-binding domain"/>
    <property type="match status" value="2"/>
</dbReference>
<dbReference type="GO" id="GO:0006397">
    <property type="term" value="P:mRNA processing"/>
    <property type="evidence" value="ECO:0007669"/>
    <property type="project" value="UniProtKB-KW"/>
</dbReference>
<feature type="region of interest" description="Disordered" evidence="15">
    <location>
        <begin position="24"/>
        <end position="112"/>
    </location>
</feature>
<dbReference type="EC" id="3.6.4.13" evidence="2"/>
<dbReference type="SUPFAM" id="SSF52540">
    <property type="entry name" value="P-loop containing nucleoside triphosphate hydrolases"/>
    <property type="match status" value="4"/>
</dbReference>
<evidence type="ECO:0000256" key="10">
    <source>
        <dbReference type="ARBA" id="ARBA00022884"/>
    </source>
</evidence>
<sequence length="2179" mass="246992">MAHLGGGAEAHARFKQYEYRANSSLVLTTDSRPRDTHEPTGEPESLWGKIDPKSFGDRAYRGRPPELDEKIKKSKKKKERDSLSEPVPSRQAKKRRLREESVLSSTEEGVYQPKTKETRAAYEAMLSIIQQQLGGQPLNIVSAAADEILAVLKNESVKTPDKKKEIEKLLNPIPNHVFDQLVSIGRLITDFQDGGDAAGPAVANGDDALDDDVGVAVEFDEDNEDDEEESDLDAVPDEEEEEDDVAEPNGSGAMQMGGGIDDEDMQDANEGMGLNVQDIDAYWLQRKISQAYEQQIDPQQCQKLAEEVLKILAEGDDREVETKLLLHLQFEKFSLIKFLLRNRLKIVWCTRLARAKDQQERKLIEEEMMNSGPDLAAILEQLHATRATAKERQKNLEKSIREEARRLKDESGEDGDRDRRGLVDRDMDNGWVKGQPQLLDLDSIAFEQGGLLMANKKCDLPVGSYRHQSKGYEEVHVPALKPKPIAPDEKLVKISDMPDWAQPAFKGMQQLNRVQSRVYETALFKADNVLLCAPTGAGKTNVAVLTILQQIALNRNPDGSFNHGNYKIVYVAPMKALVAEVVGNLSNRLQEYGVKVRELSGDQTLTRQQIEETQIIVTTPEKWDIITRKSGDRTYTQLVKLLIIDEIHLLHDNRGPVLESIVARTVRQIETTKEHIRLVGLSATLPNFEDVALFLRVDIERGLFHFDNSYRPVPLSQQYIGITVKKPLQRFQLMNDICYEKVMTVAGKHQVLIFVHSRKETAKTARAIRDAALANDTLGRFLREDSASREILQSHTDMVKSNDLKDLLPYGFAVHHAGMTRADRQLVEDLFADGHVQVLVSTATLAWGVNLPAHTVIIKGTQIYNPEKGAWTELSPLDVMQMLGRAGRPQYDSYGEGIIITGHSELQYYLSLMNQQLPIESQFVSKLADQLNAEIVLGTVQNAREACNWLGYTYLYVRMLRNPTLYGLAPDVLTRDITLEERRADLIHSAATIVDKNNLVKYDRKSGYFQVTDLGRIASYYYITHGTISTYNEHLKPTMGDIELCHLFSLSEEFKYVTVRQDEKMELAKLLDRVPIPIKESLEEPSAKINVLLQAYISQLKLEGLSLTSDMVFITQSAGRLMRALFEIVLKRGWAQLAEKALNLCKMVNKRMWSVQTPLRQFSGIPNEILMKLEKKDLAWERYYDLSSQEIGELIRFPKMGRTLHKFIHQFPKVNLAAHVQPITRTVLRVELIVTPDFQWEDKVHGYVEPFWVIVEDNDGECILHHEYFMLKKQYIDEDHTLNFTVPIYEPLPPQYFIRVVSDKWLGSQTVLPVSFRHLILPEKYPPPTELLDLQPLPVTALRNPSYEALYQDFKHFNPVQTQVFTVLYNTDDNVLVAAPTGSGKTICAEFALLRNYQKGPDSAMRAAYIAPLEAIAKERYRDWERKFGRGLGMRVVELTGETATDLKLLEKGQIIISTPEKWDALSRRWKQRKYVQQVSLFIIDELHLIGGQGGPVLEVIVSRMRYIASQIENKIRIVALSSSLANAKDLGEWIGATSHGLFNFPPGVRPVPLEIHIQGVDIANFEARIQAMTKPTYTAIVQHAKNEKPAIVFVPTRKHVRLTAVDLMTYSSVDSGEKPAFLLRSSEELEPFVGKIQDEMLRATLLHGVGYLHEGLGSLDQEVVSQLFEAGWIQVCVMSSSMCWGVPLSAHLVVVMGTQYYDGRENAHTDYPVTDLLQMMGHASRPLLDNSGKCVILCHAPRKEYYKKFLYEAFPVESHLHHFLHDNFNAEIVAGVIENKQDAVDYLTWTFMYRRLTQNPNYYNLQGVSHRHLSDHLSELVENTLSDLEAGKCVAIEDDTDLSPLNLGMIASYYYISYTTIERFSSSLTPKTKMKGLLEILASASEYALLPIRPGEEEVLRRLINHQRFSFENPRYADPHVKANVLLQAHFSRQSVGGNLALDQREVLLSASRLLQAMVDVISSNGWLSLALLAMEVSQMVTQGMWERDSMLLQLPHFTKELAKKCQENPEKSIETVFDLVEMEDDERRELLQMSDSQLLDIVRFCNRFPNIDMSYEVMDGEHVKAGEDITLLVTLERDLEGRTDVGTVDAPRYPKAKEEGWWLVVGDTKSNQLLAIKRVSLQRKSKVKLEFAAPSEAGRKSYTLYFMCDSYLGCDQEYGFSVDVKEAGGSDEDSARE</sequence>
<evidence type="ECO:0000256" key="7">
    <source>
        <dbReference type="ARBA" id="ARBA00022801"/>
    </source>
</evidence>
<comment type="function">
    <text evidence="14">RNA helicase that plays an essential role in pre-mRNA splicing as component of the U5 snRNP and U4/U6-U5 tri-snRNP complexes. Involved in spliceosome assembly, activation and disassembly.</text>
</comment>
<dbReference type="InterPro" id="IPR036390">
    <property type="entry name" value="WH_DNA-bd_sf"/>
</dbReference>
<dbReference type="Gene3D" id="1.10.10.10">
    <property type="entry name" value="Winged helix-like DNA-binding domain superfamily/Winged helix DNA-binding domain"/>
    <property type="match status" value="2"/>
</dbReference>
<dbReference type="GO" id="GO:0003724">
    <property type="term" value="F:RNA helicase activity"/>
    <property type="evidence" value="ECO:0000318"/>
    <property type="project" value="GO_Central"/>
</dbReference>
<feature type="domain" description="Helicase C-terminal" evidence="17">
    <location>
        <begin position="729"/>
        <end position="931"/>
    </location>
</feature>
<dbReference type="FunFam" id="3.40.50.300:FF:000368">
    <property type="entry name" value="U5 small nuclear ribonucleoprotein 200 kDa helicase"/>
    <property type="match status" value="1"/>
</dbReference>
<dbReference type="Pfam" id="PF00270">
    <property type="entry name" value="DEAD"/>
    <property type="match status" value="2"/>
</dbReference>
<evidence type="ECO:0000256" key="3">
    <source>
        <dbReference type="ARBA" id="ARBA00022664"/>
    </source>
</evidence>
<dbReference type="GO" id="GO:0008380">
    <property type="term" value="P:RNA splicing"/>
    <property type="evidence" value="ECO:0007669"/>
    <property type="project" value="UniProtKB-KW"/>
</dbReference>
<feature type="compositionally biased region" description="Basic and acidic residues" evidence="15">
    <location>
        <begin position="50"/>
        <end position="71"/>
    </location>
</feature>
<dbReference type="CDD" id="cd18021">
    <property type="entry name" value="DEXHc_Brr2_2"/>
    <property type="match status" value="1"/>
</dbReference>
<dbReference type="GO" id="GO:0003723">
    <property type="term" value="F:RNA binding"/>
    <property type="evidence" value="ECO:0007669"/>
    <property type="project" value="UniProtKB-KW"/>
</dbReference>
<keyword evidence="10" id="KW-0694">RNA-binding</keyword>
<evidence type="ECO:0000256" key="1">
    <source>
        <dbReference type="ARBA" id="ARBA00004123"/>
    </source>
</evidence>
<dbReference type="SUPFAM" id="SSF81296">
    <property type="entry name" value="E set domains"/>
    <property type="match status" value="1"/>
</dbReference>
<dbReference type="STRING" id="3983.A0A2C9U053"/>
<dbReference type="FunFam" id="1.10.10.10:FF:000012">
    <property type="entry name" value="U5 small nuclear ribonucleoprotein helicase"/>
    <property type="match status" value="1"/>
</dbReference>
<keyword evidence="3" id="KW-0507">mRNA processing</keyword>
<evidence type="ECO:0000256" key="8">
    <source>
        <dbReference type="ARBA" id="ARBA00022806"/>
    </source>
</evidence>
<evidence type="ECO:0000256" key="6">
    <source>
        <dbReference type="ARBA" id="ARBA00022741"/>
    </source>
</evidence>
<evidence type="ECO:0000256" key="14">
    <source>
        <dbReference type="ARBA" id="ARBA00055371"/>
    </source>
</evidence>
<keyword evidence="8" id="KW-0347">Helicase</keyword>
<dbReference type="Pfam" id="PF18149">
    <property type="entry name" value="Helicase_PWI"/>
    <property type="match status" value="1"/>
</dbReference>
<dbReference type="FunFam" id="2.60.40.150:FF:000004">
    <property type="entry name" value="RNA helicase, activating signal cointegrator 1"/>
    <property type="match status" value="1"/>
</dbReference>
<dbReference type="FunFam" id="1.10.3380.10:FF:000010">
    <property type="entry name" value="DExH-box ATP-dependent RNA helicase DExH12"/>
    <property type="match status" value="1"/>
</dbReference>
<feature type="compositionally biased region" description="Basic and acidic residues" evidence="15">
    <location>
        <begin position="31"/>
        <end position="40"/>
    </location>
</feature>
<name>A0A2C9U053_MANES</name>
<evidence type="ECO:0000256" key="13">
    <source>
        <dbReference type="ARBA" id="ARBA00047984"/>
    </source>
</evidence>
<feature type="domain" description="Helicase ATP-binding" evidence="16">
    <location>
        <begin position="520"/>
        <end position="703"/>
    </location>
</feature>
<dbReference type="FunFam" id="1.10.150.20:FF:000013">
    <property type="entry name" value="U5 small nuclear ribonucleoprotein kDa helicase"/>
    <property type="match status" value="1"/>
</dbReference>
<dbReference type="InterPro" id="IPR057842">
    <property type="entry name" value="WH_MER3"/>
</dbReference>
<dbReference type="InterPro" id="IPR050474">
    <property type="entry name" value="Hel308_SKI2-like"/>
</dbReference>
<dbReference type="GO" id="GO:0016787">
    <property type="term" value="F:hydrolase activity"/>
    <property type="evidence" value="ECO:0007669"/>
    <property type="project" value="UniProtKB-KW"/>
</dbReference>
<dbReference type="InterPro" id="IPR011545">
    <property type="entry name" value="DEAD/DEAH_box_helicase_dom"/>
</dbReference>
<dbReference type="Gene3D" id="3.40.50.300">
    <property type="entry name" value="P-loop containing nucleotide triphosphate hydrolases"/>
    <property type="match status" value="4"/>
</dbReference>
<dbReference type="Pfam" id="PF00271">
    <property type="entry name" value="Helicase_C"/>
    <property type="match status" value="1"/>
</dbReference>
<evidence type="ECO:0000259" key="17">
    <source>
        <dbReference type="PROSITE" id="PS51194"/>
    </source>
</evidence>
<dbReference type="PIRSF" id="PIRSF039073">
    <property type="entry name" value="BRR2"/>
    <property type="match status" value="1"/>
</dbReference>
<proteinExistence type="predicted"/>
<dbReference type="Gene3D" id="1.10.3380.10">
    <property type="entry name" value="Sec63 N-terminal domain-like domain"/>
    <property type="match status" value="2"/>
</dbReference>
<evidence type="ECO:0000256" key="15">
    <source>
        <dbReference type="SAM" id="MobiDB-lite"/>
    </source>
</evidence>
<dbReference type="FunFam" id="3.40.50.300:FF:000102">
    <property type="entry name" value="RNA helicase, activating signal cointegrator 1"/>
    <property type="match status" value="1"/>
</dbReference>
<comment type="catalytic activity">
    <reaction evidence="13">
        <text>ATP + H2O = ADP + phosphate + H(+)</text>
        <dbReference type="Rhea" id="RHEA:13065"/>
        <dbReference type="ChEBI" id="CHEBI:15377"/>
        <dbReference type="ChEBI" id="CHEBI:15378"/>
        <dbReference type="ChEBI" id="CHEBI:30616"/>
        <dbReference type="ChEBI" id="CHEBI:43474"/>
        <dbReference type="ChEBI" id="CHEBI:456216"/>
        <dbReference type="EC" id="3.6.4.13"/>
    </reaction>
</comment>
<dbReference type="CDD" id="cd18795">
    <property type="entry name" value="SF2_C_Ski2"/>
    <property type="match status" value="1"/>
</dbReference>
<dbReference type="GO" id="GO:0005524">
    <property type="term" value="F:ATP binding"/>
    <property type="evidence" value="ECO:0007669"/>
    <property type="project" value="UniProtKB-KW"/>
</dbReference>
<feature type="domain" description="Helicase ATP-binding" evidence="16">
    <location>
        <begin position="1366"/>
        <end position="1543"/>
    </location>
</feature>
<dbReference type="PROSITE" id="PS51192">
    <property type="entry name" value="HELICASE_ATP_BIND_1"/>
    <property type="match status" value="2"/>
</dbReference>
<dbReference type="FunFam" id="1.10.3380.10:FF:000001">
    <property type="entry name" value="U5 small nuclear ribonucleoprotein helicase"/>
    <property type="match status" value="1"/>
</dbReference>
<dbReference type="GO" id="GO:0005681">
    <property type="term" value="C:spliceosomal complex"/>
    <property type="evidence" value="ECO:0007669"/>
    <property type="project" value="UniProtKB-KW"/>
</dbReference>
<dbReference type="InterPro" id="IPR048863">
    <property type="entry name" value="BRR2_plug"/>
</dbReference>
<dbReference type="FunFam" id="1.10.150.20:FF:000004">
    <property type="entry name" value="U5 small nuclear ribonucleoprotein helicase"/>
    <property type="match status" value="1"/>
</dbReference>
<dbReference type="CDD" id="cd18019">
    <property type="entry name" value="DEXHc_Brr2_1"/>
    <property type="match status" value="1"/>
</dbReference>
<gene>
    <name evidence="18" type="ORF">MANES_18G005100</name>
</gene>
<reference evidence="18" key="1">
    <citation type="submission" date="2016-02" db="EMBL/GenBank/DDBJ databases">
        <title>WGS assembly of Manihot esculenta.</title>
        <authorList>
            <person name="Bredeson J.V."/>
            <person name="Prochnik S.E."/>
            <person name="Lyons J.B."/>
            <person name="Schmutz J."/>
            <person name="Grimwood J."/>
            <person name="Vrebalov J."/>
            <person name="Bart R.S."/>
            <person name="Amuge T."/>
            <person name="Ferguson M.E."/>
            <person name="Green R."/>
            <person name="Putnam N."/>
            <person name="Stites J."/>
            <person name="Rounsley S."/>
            <person name="Rokhsar D.S."/>
        </authorList>
    </citation>
    <scope>NUCLEOTIDE SEQUENCE [LARGE SCALE GENOMIC DNA]</scope>
    <source>
        <tissue evidence="18">Leaf</tissue>
    </source>
</reference>
<dbReference type="InterPro" id="IPR014001">
    <property type="entry name" value="Helicase_ATP-bd"/>
</dbReference>
<dbReference type="SMART" id="SM00382">
    <property type="entry name" value="AAA"/>
    <property type="match status" value="2"/>
</dbReference>
<evidence type="ECO:0000256" key="9">
    <source>
        <dbReference type="ARBA" id="ARBA00022840"/>
    </source>
</evidence>
<dbReference type="SMART" id="SM00973">
    <property type="entry name" value="Sec63"/>
    <property type="match status" value="2"/>
</dbReference>
<dbReference type="PANTHER" id="PTHR47961:SF4">
    <property type="entry name" value="ACTIVATING SIGNAL COINTEGRATOR 1 COMPLEX SUBUNIT 3"/>
    <property type="match status" value="1"/>
</dbReference>
<evidence type="ECO:0000313" key="18">
    <source>
        <dbReference type="EMBL" id="OAY22523.1"/>
    </source>
</evidence>
<dbReference type="Gene3D" id="1.10.150.20">
    <property type="entry name" value="5' to 3' exonuclease, C-terminal subdomain"/>
    <property type="match status" value="2"/>
</dbReference>
<keyword evidence="9" id="KW-0067">ATP-binding</keyword>
<keyword evidence="7" id="KW-0378">Hydrolase</keyword>
<evidence type="ECO:0000259" key="16">
    <source>
        <dbReference type="PROSITE" id="PS51192"/>
    </source>
</evidence>
<dbReference type="EMBL" id="CM004404">
    <property type="protein sequence ID" value="OAY22523.1"/>
    <property type="molecule type" value="Genomic_DNA"/>
</dbReference>
<evidence type="ECO:0000256" key="12">
    <source>
        <dbReference type="ARBA" id="ARBA00023242"/>
    </source>
</evidence>
<keyword evidence="11" id="KW-0508">mRNA splicing</keyword>
<dbReference type="FunFam" id="1.10.10.10:FF:000024">
    <property type="entry name" value="U5 small nuclear ribonucleoprotein helicase"/>
    <property type="match status" value="1"/>
</dbReference>
<feature type="region of interest" description="Disordered" evidence="15">
    <location>
        <begin position="390"/>
        <end position="423"/>
    </location>
</feature>
<protein>
    <recommendedName>
        <fullName evidence="2">RNA helicase</fullName>
        <ecNumber evidence="2">3.6.4.13</ecNumber>
    </recommendedName>
</protein>
<keyword evidence="5" id="KW-0677">Repeat</keyword>
<dbReference type="InterPro" id="IPR036388">
    <property type="entry name" value="WH-like_DNA-bd_sf"/>
</dbReference>
<dbReference type="InterPro" id="IPR001650">
    <property type="entry name" value="Helicase_C-like"/>
</dbReference>
<evidence type="ECO:0000256" key="5">
    <source>
        <dbReference type="ARBA" id="ARBA00022737"/>
    </source>
</evidence>
<dbReference type="Pfam" id="PF02889">
    <property type="entry name" value="Sec63"/>
    <property type="match status" value="2"/>
</dbReference>
<dbReference type="SMART" id="SM00490">
    <property type="entry name" value="HELICc"/>
    <property type="match status" value="2"/>
</dbReference>
<evidence type="ECO:0000256" key="11">
    <source>
        <dbReference type="ARBA" id="ARBA00023187"/>
    </source>
</evidence>
<evidence type="ECO:0000256" key="2">
    <source>
        <dbReference type="ARBA" id="ARBA00012552"/>
    </source>
</evidence>
<keyword evidence="4" id="KW-0747">Spliceosome</keyword>
<dbReference type="InterPro" id="IPR004179">
    <property type="entry name" value="Sec63-dom"/>
</dbReference>
<comment type="subcellular location">
    <subcellularLocation>
        <location evidence="1">Nucleus</location>
    </subcellularLocation>
</comment>
<dbReference type="PROSITE" id="PS51194">
    <property type="entry name" value="HELICASE_CTER"/>
    <property type="match status" value="1"/>
</dbReference>
<dbReference type="FunFam" id="3.40.50.300:FF:000062">
    <property type="entry name" value="U5 small nuclear ribonucleoprotein helicase"/>
    <property type="match status" value="1"/>
</dbReference>
<dbReference type="SUPFAM" id="SSF158702">
    <property type="entry name" value="Sec63 N-terminal domain-like"/>
    <property type="match status" value="2"/>
</dbReference>
<dbReference type="Pfam" id="PF23445">
    <property type="entry name" value="WHD_SNRNP200"/>
    <property type="match status" value="2"/>
</dbReference>
<dbReference type="InterPro" id="IPR003593">
    <property type="entry name" value="AAA+_ATPase"/>
</dbReference>
<dbReference type="PANTHER" id="PTHR47961">
    <property type="entry name" value="DNA POLYMERASE THETA, PUTATIVE (AFU_ORTHOLOGUE AFUA_1G05260)-RELATED"/>
    <property type="match status" value="1"/>
</dbReference>